<reference evidence="7 8" key="2">
    <citation type="journal article" date="2016" name="Genome Announc.">
        <title>Permanent Draft Genome Sequences for Two Variants of Frankia sp. Strain CpI1, the First Frankia Strain Isolated from Root Nodules of Comptonia peregrina.</title>
        <authorList>
            <person name="Oshone R."/>
            <person name="Hurst S.G.IV."/>
            <person name="Abebe-Akele F."/>
            <person name="Simpson S."/>
            <person name="Morris K."/>
            <person name="Thomas W.K."/>
            <person name="Tisa L.S."/>
        </authorList>
    </citation>
    <scope>NUCLEOTIDE SEQUENCE [LARGE SCALE GENOMIC DNA]</scope>
    <source>
        <strain evidence="8">CpI1-S</strain>
    </source>
</reference>
<dbReference type="InterPro" id="IPR008271">
    <property type="entry name" value="Ser/Thr_kinase_AS"/>
</dbReference>
<dbReference type="PROSITE" id="PS00108">
    <property type="entry name" value="PROTEIN_KINASE_ST"/>
    <property type="match status" value="1"/>
</dbReference>
<proteinExistence type="predicted"/>
<dbReference type="InterPro" id="IPR000719">
    <property type="entry name" value="Prot_kinase_dom"/>
</dbReference>
<evidence type="ECO:0000256" key="5">
    <source>
        <dbReference type="PROSITE-ProRule" id="PRU10141"/>
    </source>
</evidence>
<accession>A0A0D8B7S3</accession>
<dbReference type="PANTHER" id="PTHR43289">
    <property type="entry name" value="MITOGEN-ACTIVATED PROTEIN KINASE KINASE KINASE 20-RELATED"/>
    <property type="match status" value="1"/>
</dbReference>
<sequence>MTDPFTTTTSDSLDDRIRLVGRYRIDGLLGSGGMSEVFYGYDERLDRPVAIKLLRPPGNPPGQPGSAERIAFEEQQAINEKRFLREIRTTASLDHPGIPAVFDTGVHTFPDGSRRVWLVMQLLRGSTVQQLIEDTDYDTAPLGIARAAGIGAQVAAVLDRVHAVDVVHRDIKPDNLIVMPGGLVKVLDFGIAILRGADAPPRLTQVDHTIGTPDYMSPEQHLGSVITPGSDIYSLGCLLFGLLTGDRVFYVTGSGVSLRELHVKADPPLVTSLRPDVPTELAELVNAMLAKDFRTRPTAVDAYHALAPWAAAPPATPSSDALDPTQPFRNPLLVIPRQTIAAAGSVPAPRPGIAVVGESAASTLPGAGPLAIQLARPGLSAAAQLSDTAVDELLAEVAELVDADRPAEAIDLLEAAVAAGAQDPARGLELRRFLAETLYLADRFTRAAALNDAVRAECLRYHLKFSDPWVLDCSYYAGLAYARIGDPEKALDRLRAYLDNADAAKEEHLRLLEARRTAAFMLAATGQSAAALAAFKDLRRALATTYGSGASGELQNLDKIITRLGRGL</sequence>
<dbReference type="EMBL" id="JYFN01000067">
    <property type="protein sequence ID" value="KJE20216.1"/>
    <property type="molecule type" value="Genomic_DNA"/>
</dbReference>
<dbReference type="AlphaFoldDB" id="A0A0D8B7S3"/>
<dbReference type="SMART" id="SM00220">
    <property type="entry name" value="S_TKc"/>
    <property type="match status" value="1"/>
</dbReference>
<evidence type="ECO:0000256" key="2">
    <source>
        <dbReference type="ARBA" id="ARBA00022741"/>
    </source>
</evidence>
<dbReference type="Gene3D" id="3.30.200.20">
    <property type="entry name" value="Phosphorylase Kinase, domain 1"/>
    <property type="match status" value="1"/>
</dbReference>
<name>A0A0D8B7S3_9ACTN</name>
<evidence type="ECO:0000256" key="4">
    <source>
        <dbReference type="ARBA" id="ARBA00022840"/>
    </source>
</evidence>
<dbReference type="PATRIC" id="fig|1502723.3.peg.5911"/>
<keyword evidence="7" id="KW-0723">Serine/threonine-protein kinase</keyword>
<dbReference type="CDD" id="cd14014">
    <property type="entry name" value="STKc_PknB_like"/>
    <property type="match status" value="1"/>
</dbReference>
<organism evidence="7 8">
    <name type="scientific">Frankia torreyi</name>
    <dbReference type="NCBI Taxonomy" id="1856"/>
    <lineage>
        <taxon>Bacteria</taxon>
        <taxon>Bacillati</taxon>
        <taxon>Actinomycetota</taxon>
        <taxon>Actinomycetes</taxon>
        <taxon>Frankiales</taxon>
        <taxon>Frankiaceae</taxon>
        <taxon>Frankia</taxon>
    </lineage>
</organism>
<keyword evidence="1" id="KW-0808">Transferase</keyword>
<evidence type="ECO:0000256" key="1">
    <source>
        <dbReference type="ARBA" id="ARBA00022679"/>
    </source>
</evidence>
<dbReference type="PROSITE" id="PS00107">
    <property type="entry name" value="PROTEIN_KINASE_ATP"/>
    <property type="match status" value="1"/>
</dbReference>
<gene>
    <name evidence="7" type="ORF">FF36_05493</name>
</gene>
<dbReference type="Pfam" id="PF00069">
    <property type="entry name" value="Pkinase"/>
    <property type="match status" value="1"/>
</dbReference>
<dbReference type="GO" id="GO:0004674">
    <property type="term" value="F:protein serine/threonine kinase activity"/>
    <property type="evidence" value="ECO:0007669"/>
    <property type="project" value="UniProtKB-KW"/>
</dbReference>
<dbReference type="Proteomes" id="UP000032545">
    <property type="component" value="Unassembled WGS sequence"/>
</dbReference>
<keyword evidence="4 5" id="KW-0067">ATP-binding</keyword>
<dbReference type="InterPro" id="IPR017441">
    <property type="entry name" value="Protein_kinase_ATP_BS"/>
</dbReference>
<dbReference type="InterPro" id="IPR011990">
    <property type="entry name" value="TPR-like_helical_dom_sf"/>
</dbReference>
<dbReference type="SUPFAM" id="SSF56112">
    <property type="entry name" value="Protein kinase-like (PK-like)"/>
    <property type="match status" value="1"/>
</dbReference>
<reference evidence="8" key="1">
    <citation type="submission" date="2015-02" db="EMBL/GenBank/DDBJ databases">
        <title>Draft Genome of Frankia sp. CpI1-S.</title>
        <authorList>
            <person name="Oshone R.T."/>
            <person name="Ngom M."/>
            <person name="Ghodhbane-Gtari F."/>
            <person name="Gtari M."/>
            <person name="Morris K."/>
            <person name="Thomas K."/>
            <person name="Sen A."/>
            <person name="Tisa L.S."/>
        </authorList>
    </citation>
    <scope>NUCLEOTIDE SEQUENCE [LARGE SCALE GENOMIC DNA]</scope>
    <source>
        <strain evidence="8">CpI1-S</strain>
    </source>
</reference>
<dbReference type="PANTHER" id="PTHR43289:SF30">
    <property type="entry name" value="NON-SPECIFIC SERINE_THREONINE PROTEIN KINASE"/>
    <property type="match status" value="1"/>
</dbReference>
<dbReference type="InterPro" id="IPR011009">
    <property type="entry name" value="Kinase-like_dom_sf"/>
</dbReference>
<evidence type="ECO:0000313" key="7">
    <source>
        <dbReference type="EMBL" id="KJE20216.1"/>
    </source>
</evidence>
<feature type="domain" description="Protein kinase" evidence="6">
    <location>
        <begin position="23"/>
        <end position="310"/>
    </location>
</feature>
<dbReference type="RefSeq" id="WP_052681464.1">
    <property type="nucleotide sequence ID" value="NZ_JYFN01000067.1"/>
</dbReference>
<dbReference type="PROSITE" id="PS50011">
    <property type="entry name" value="PROTEIN_KINASE_DOM"/>
    <property type="match status" value="1"/>
</dbReference>
<keyword evidence="3 7" id="KW-0418">Kinase</keyword>
<dbReference type="Gene3D" id="1.25.40.10">
    <property type="entry name" value="Tetratricopeptide repeat domain"/>
    <property type="match status" value="1"/>
</dbReference>
<protein>
    <submittedName>
        <fullName evidence="7">Serine/threonine protein kinase</fullName>
    </submittedName>
</protein>
<evidence type="ECO:0000256" key="3">
    <source>
        <dbReference type="ARBA" id="ARBA00022777"/>
    </source>
</evidence>
<dbReference type="GO" id="GO:0005524">
    <property type="term" value="F:ATP binding"/>
    <property type="evidence" value="ECO:0007669"/>
    <property type="project" value="UniProtKB-UniRule"/>
</dbReference>
<keyword evidence="8" id="KW-1185">Reference proteome</keyword>
<evidence type="ECO:0000313" key="8">
    <source>
        <dbReference type="Proteomes" id="UP000032545"/>
    </source>
</evidence>
<dbReference type="Gene3D" id="1.10.510.10">
    <property type="entry name" value="Transferase(Phosphotransferase) domain 1"/>
    <property type="match status" value="1"/>
</dbReference>
<keyword evidence="2 5" id="KW-0547">Nucleotide-binding</keyword>
<comment type="caution">
    <text evidence="7">The sequence shown here is derived from an EMBL/GenBank/DDBJ whole genome shotgun (WGS) entry which is preliminary data.</text>
</comment>
<dbReference type="SUPFAM" id="SSF48452">
    <property type="entry name" value="TPR-like"/>
    <property type="match status" value="1"/>
</dbReference>
<feature type="binding site" evidence="5">
    <location>
        <position position="52"/>
    </location>
    <ligand>
        <name>ATP</name>
        <dbReference type="ChEBI" id="CHEBI:30616"/>
    </ligand>
</feature>
<evidence type="ECO:0000259" key="6">
    <source>
        <dbReference type="PROSITE" id="PS50011"/>
    </source>
</evidence>